<accession>A0ABQ3LFI4</accession>
<feature type="transmembrane region" description="Helical" evidence="1">
    <location>
        <begin position="321"/>
        <end position="341"/>
    </location>
</feature>
<dbReference type="Gene3D" id="2.40.10.10">
    <property type="entry name" value="Trypsin-like serine proteases"/>
    <property type="match status" value="2"/>
</dbReference>
<dbReference type="PRINTS" id="PR00834">
    <property type="entry name" value="PROTEASES2C"/>
</dbReference>
<dbReference type="Proteomes" id="UP000652430">
    <property type="component" value="Unassembled WGS sequence"/>
</dbReference>
<keyword evidence="1" id="KW-0812">Transmembrane</keyword>
<feature type="transmembrane region" description="Helical" evidence="1">
    <location>
        <begin position="291"/>
        <end position="312"/>
    </location>
</feature>
<dbReference type="InterPro" id="IPR043504">
    <property type="entry name" value="Peptidase_S1_PA_chymotrypsin"/>
</dbReference>
<keyword evidence="1" id="KW-1133">Transmembrane helix</keyword>
<evidence type="ECO:0000313" key="4">
    <source>
        <dbReference type="Proteomes" id="UP000652430"/>
    </source>
</evidence>
<dbReference type="PANTHER" id="PTHR43019">
    <property type="entry name" value="SERINE ENDOPROTEASE DEGS"/>
    <property type="match status" value="1"/>
</dbReference>
<dbReference type="EMBL" id="BNAQ01000002">
    <property type="protein sequence ID" value="GHH14700.1"/>
    <property type="molecule type" value="Genomic_DNA"/>
</dbReference>
<evidence type="ECO:0000256" key="2">
    <source>
        <dbReference type="SAM" id="SignalP"/>
    </source>
</evidence>
<organism evidence="3 4">
    <name type="scientific">Sphingomonas glacialis</name>
    <dbReference type="NCBI Taxonomy" id="658225"/>
    <lineage>
        <taxon>Bacteria</taxon>
        <taxon>Pseudomonadati</taxon>
        <taxon>Pseudomonadota</taxon>
        <taxon>Alphaproteobacteria</taxon>
        <taxon>Sphingomonadales</taxon>
        <taxon>Sphingomonadaceae</taxon>
        <taxon>Sphingomonas</taxon>
    </lineage>
</organism>
<proteinExistence type="predicted"/>
<comment type="caution">
    <text evidence="3">The sequence shown here is derived from an EMBL/GenBank/DDBJ whole genome shotgun (WGS) entry which is preliminary data.</text>
</comment>
<protein>
    <recommendedName>
        <fullName evidence="5">Serine protease</fullName>
    </recommendedName>
</protein>
<dbReference type="Pfam" id="PF13365">
    <property type="entry name" value="Trypsin_2"/>
    <property type="match status" value="1"/>
</dbReference>
<sequence>MVIAVLATALLSAAPARADDISATARGVVRVVTIAIVDDEVVGFGHGSGFAVAPNRIVTNAHVVELLARYPGNVVIGIVPSEGSKSYQGKVIALDTVHDLALIEFTGKPIPTTAIYTGPVDEGSMVTALGYPGNVDMATAKSAVDYIHPLSPIRSEGVFSGRRQMSGTAVLLHTAQIARGNSGGPLLDPCGRVIGVNSAITRGEEGDSSFGFAIANSELTAFLIRAKQPYAAVGTPCTSIADIDKVDAQAEAKAAALADGARRDAAGKALVARDAAWIAARDAADRHRENVMAIATLLLVLGAMAIGAGGLLDAQALRRGAIWAWGIGALMMAGAVVLFLLRPTGTPMLATPSETAKIDSPVAPMSSRAPLGKLVCHLVPERSRVVSSATTDTVIDWGQAGCMNGRTQYAENGSKWDRILVPAQEQTVSVLQFDPATRSYVTTRYFLGADQMDDIRKIRAQVTLKACSPDEAGRANLASQQAAIRTSLPARPNEKIVYQCEAAQAGGPPASAVPVE</sequence>
<name>A0ABQ3LFI4_9SPHN</name>
<keyword evidence="1" id="KW-0472">Membrane</keyword>
<evidence type="ECO:0000256" key="1">
    <source>
        <dbReference type="SAM" id="Phobius"/>
    </source>
</evidence>
<feature type="chain" id="PRO_5046259339" description="Serine protease" evidence="2">
    <location>
        <begin position="19"/>
        <end position="516"/>
    </location>
</feature>
<feature type="signal peptide" evidence="2">
    <location>
        <begin position="1"/>
        <end position="18"/>
    </location>
</feature>
<dbReference type="RefSeq" id="WP_229839359.1">
    <property type="nucleotide sequence ID" value="NZ_BNAQ01000002.1"/>
</dbReference>
<reference evidence="4" key="1">
    <citation type="journal article" date="2019" name="Int. J. Syst. Evol. Microbiol.">
        <title>The Global Catalogue of Microorganisms (GCM) 10K type strain sequencing project: providing services to taxonomists for standard genome sequencing and annotation.</title>
        <authorList>
            <consortium name="The Broad Institute Genomics Platform"/>
            <consortium name="The Broad Institute Genome Sequencing Center for Infectious Disease"/>
            <person name="Wu L."/>
            <person name="Ma J."/>
        </authorList>
    </citation>
    <scope>NUCLEOTIDE SEQUENCE [LARGE SCALE GENOMIC DNA]</scope>
    <source>
        <strain evidence="4">CGMCC 1.8957</strain>
    </source>
</reference>
<gene>
    <name evidence="3" type="ORF">GCM10008023_16700</name>
</gene>
<dbReference type="PANTHER" id="PTHR43019:SF23">
    <property type="entry name" value="PROTEASE DO-LIKE 5, CHLOROPLASTIC"/>
    <property type="match status" value="1"/>
</dbReference>
<keyword evidence="2" id="KW-0732">Signal</keyword>
<evidence type="ECO:0008006" key="5">
    <source>
        <dbReference type="Google" id="ProtNLM"/>
    </source>
</evidence>
<evidence type="ECO:0000313" key="3">
    <source>
        <dbReference type="EMBL" id="GHH14700.1"/>
    </source>
</evidence>
<keyword evidence="4" id="KW-1185">Reference proteome</keyword>
<dbReference type="InterPro" id="IPR009003">
    <property type="entry name" value="Peptidase_S1_PA"/>
</dbReference>
<dbReference type="InterPro" id="IPR001940">
    <property type="entry name" value="Peptidase_S1C"/>
</dbReference>
<dbReference type="SUPFAM" id="SSF50494">
    <property type="entry name" value="Trypsin-like serine proteases"/>
    <property type="match status" value="1"/>
</dbReference>